<evidence type="ECO:0000256" key="5">
    <source>
        <dbReference type="ARBA" id="ARBA00022679"/>
    </source>
</evidence>
<dbReference type="GO" id="GO:0005739">
    <property type="term" value="C:mitochondrion"/>
    <property type="evidence" value="ECO:0007669"/>
    <property type="project" value="TreeGrafter"/>
</dbReference>
<dbReference type="GO" id="GO:0030170">
    <property type="term" value="F:pyridoxal phosphate binding"/>
    <property type="evidence" value="ECO:0007669"/>
    <property type="project" value="InterPro"/>
</dbReference>
<feature type="compositionally biased region" description="Low complexity" evidence="7">
    <location>
        <begin position="198"/>
        <end position="214"/>
    </location>
</feature>
<accession>A0A8K0NKY5</accession>
<dbReference type="PANTHER" id="PTHR11879">
    <property type="entry name" value="ASPARTATE AMINOTRANSFERASE"/>
    <property type="match status" value="1"/>
</dbReference>
<dbReference type="PRINTS" id="PR00799">
    <property type="entry name" value="TRANSAMINASE"/>
</dbReference>
<feature type="domain" description="Aminotransferase class I/classII large" evidence="8">
    <location>
        <begin position="569"/>
        <end position="940"/>
    </location>
</feature>
<keyword evidence="5" id="KW-0808">Transferase</keyword>
<reference evidence="9" key="1">
    <citation type="submission" date="2020-04" db="EMBL/GenBank/DDBJ databases">
        <title>Analysis of mating type loci in Filobasidium floriforme.</title>
        <authorList>
            <person name="Nowrousian M."/>
        </authorList>
    </citation>
    <scope>NUCLEOTIDE SEQUENCE</scope>
    <source>
        <strain evidence="9">CBS 6242</strain>
    </source>
</reference>
<evidence type="ECO:0000259" key="8">
    <source>
        <dbReference type="Pfam" id="PF00155"/>
    </source>
</evidence>
<name>A0A8K0NKY5_9TREE</name>
<keyword evidence="4" id="KW-0032">Aminotransferase</keyword>
<comment type="cofactor">
    <cofactor evidence="1">
        <name>pyridoxal 5'-phosphate</name>
        <dbReference type="ChEBI" id="CHEBI:597326"/>
    </cofactor>
</comment>
<keyword evidence="6" id="KW-0663">Pyridoxal phosphate</keyword>
<feature type="compositionally biased region" description="Polar residues" evidence="7">
    <location>
        <begin position="419"/>
        <end position="433"/>
    </location>
</feature>
<comment type="subunit">
    <text evidence="3">Homodimer.</text>
</comment>
<feature type="compositionally biased region" description="Low complexity" evidence="7">
    <location>
        <begin position="296"/>
        <end position="305"/>
    </location>
</feature>
<dbReference type="InterPro" id="IPR000796">
    <property type="entry name" value="Asp_trans"/>
</dbReference>
<dbReference type="Gene3D" id="3.90.1150.10">
    <property type="entry name" value="Aspartate Aminotransferase, domain 1"/>
    <property type="match status" value="1"/>
</dbReference>
<evidence type="ECO:0000256" key="6">
    <source>
        <dbReference type="ARBA" id="ARBA00022898"/>
    </source>
</evidence>
<evidence type="ECO:0000256" key="4">
    <source>
        <dbReference type="ARBA" id="ARBA00022576"/>
    </source>
</evidence>
<dbReference type="InterPro" id="IPR015422">
    <property type="entry name" value="PyrdxlP-dep_Trfase_small"/>
</dbReference>
<proteinExistence type="inferred from homology"/>
<comment type="caution">
    <text evidence="9">The sequence shown here is derived from an EMBL/GenBank/DDBJ whole genome shotgun (WGS) entry which is preliminary data.</text>
</comment>
<dbReference type="AlphaFoldDB" id="A0A8K0NKY5"/>
<dbReference type="Gene3D" id="3.40.640.10">
    <property type="entry name" value="Type I PLP-dependent aspartate aminotransferase-like (Major domain)"/>
    <property type="match status" value="1"/>
</dbReference>
<evidence type="ECO:0000256" key="1">
    <source>
        <dbReference type="ARBA" id="ARBA00001933"/>
    </source>
</evidence>
<protein>
    <recommendedName>
        <fullName evidence="8">Aminotransferase class I/classII large domain-containing protein</fullName>
    </recommendedName>
</protein>
<gene>
    <name evidence="9" type="ORF">FFLO_06000</name>
</gene>
<evidence type="ECO:0000256" key="3">
    <source>
        <dbReference type="ARBA" id="ARBA00011738"/>
    </source>
</evidence>
<dbReference type="InterPro" id="IPR015424">
    <property type="entry name" value="PyrdxlP-dep_Trfase"/>
</dbReference>
<sequence>MEAPFMPNRKNKRKRDDGAFLQAMSEPGFDWNARVRALEDLLRTNPAAFADLDLNGSLVNGVSSLRMPMSDMPTADEQEMQNQVQAVISLINQAQAAQQQLGLDAQQSLSDLGQLVSTGPMLPSAPSMRSSPIPGPTNSVPEPLAVKVKVEENMSVPNSPVRPDRPRSPTRPPSASALAISDKTSESQPLQPPPGPFRPSVVSPVARSPSAPVSNRPGISQQVNDLAKADTRPHTPLATPPPPPPAPTNLPPGPSAATPPLPKPNLVSEDEVVGAKSQSLPKENGDMQVDTPPPVEEQQPPSEDVATTGPTAADSQTGGESVVLGPSGNSSDQPIRIDSSPVKAGPLSEPADQPMEAVVPDQSSHPQEKQQPTGGRMDEDPVPIDVTPTPTAVLPAKTSDQSGNDVAPKQEDKPAQLLVPQSRNDSNRNTGTLNIPANLQAELAKLAKGVQDSAFGDDMNDSGMDINMENILGDPSALIAQLASTMGPPAVPPSSVLDDTQNAMLMDMISHLANGGNAAQSTSLPSGLATPTSLPVAAPATDLWSQVPQAIPETNQQVANSFMTDLGHNKLNLGLSGFRQDDGSIFVPPTTRSIERSMHMRGGLSHDALPIEGHAPFLELGLKFAYGKDGHAFKDGRIAAVQAMSLTGALRIGATFLSRFPAASAPKAIYIPNPTVEEEAFAIRDSGLEINLYRFFDRRTGGVDWDGMREDIRNAPEQSIILLHVGGSTPTGAELSTAQWRLITEVIKQRRHIPFCIMEYQGLSSGNVDRDAQPLRTMAHKRIPLVLAQTFDAAMGLYSDSPTIVSVVTNVSADKPRIESQLRAISRTMHAHPPPWGAHVVANILGNETVYANWSQEVKAMADRLKSIRDKLFDQLTNRLKTPGNWSHIRKTQGMYCTTLLTPEQLQVLGYREHVHLLPDGCFSLGCLNAAKIEQLARAIDNVIRHPPPVEDDDLAAQAALQIEMALRQGFGLSAGF</sequence>
<dbReference type="SUPFAM" id="SSF53383">
    <property type="entry name" value="PLP-dependent transferases"/>
    <property type="match status" value="1"/>
</dbReference>
<dbReference type="GO" id="GO:0004069">
    <property type="term" value="F:L-aspartate:2-oxoglutarate aminotransferase activity"/>
    <property type="evidence" value="ECO:0007669"/>
    <property type="project" value="UniProtKB-EC"/>
</dbReference>
<feature type="compositionally biased region" description="Polar residues" evidence="7">
    <location>
        <begin position="308"/>
        <end position="319"/>
    </location>
</feature>
<dbReference type="InterPro" id="IPR004839">
    <property type="entry name" value="Aminotransferase_I/II_large"/>
</dbReference>
<comment type="similarity">
    <text evidence="2">Belongs to the class-I pyridoxal-phosphate-dependent aminotransferase family.</text>
</comment>
<evidence type="ECO:0000313" key="10">
    <source>
        <dbReference type="Proteomes" id="UP000812966"/>
    </source>
</evidence>
<dbReference type="Pfam" id="PF00155">
    <property type="entry name" value="Aminotran_1_2"/>
    <property type="match status" value="1"/>
</dbReference>
<keyword evidence="10" id="KW-1185">Reference proteome</keyword>
<feature type="region of interest" description="Disordered" evidence="7">
    <location>
        <begin position="116"/>
        <end position="433"/>
    </location>
</feature>
<dbReference type="InterPro" id="IPR015421">
    <property type="entry name" value="PyrdxlP-dep_Trfase_major"/>
</dbReference>
<dbReference type="Proteomes" id="UP000812966">
    <property type="component" value="Unassembled WGS sequence"/>
</dbReference>
<dbReference type="EMBL" id="JABELV010000172">
    <property type="protein sequence ID" value="KAG7528669.1"/>
    <property type="molecule type" value="Genomic_DNA"/>
</dbReference>
<dbReference type="GO" id="GO:0006533">
    <property type="term" value="P:L-aspartate catabolic process"/>
    <property type="evidence" value="ECO:0007669"/>
    <property type="project" value="TreeGrafter"/>
</dbReference>
<feature type="compositionally biased region" description="Polar residues" evidence="7">
    <location>
        <begin position="361"/>
        <end position="373"/>
    </location>
</feature>
<evidence type="ECO:0000256" key="2">
    <source>
        <dbReference type="ARBA" id="ARBA00007441"/>
    </source>
</evidence>
<evidence type="ECO:0000313" key="9">
    <source>
        <dbReference type="EMBL" id="KAG7528669.1"/>
    </source>
</evidence>
<evidence type="ECO:0000256" key="7">
    <source>
        <dbReference type="SAM" id="MobiDB-lite"/>
    </source>
</evidence>
<dbReference type="PANTHER" id="PTHR11879:SF22">
    <property type="entry name" value="ASPARTATE AMINOTRANSFERASE, MITOCHONDRIAL"/>
    <property type="match status" value="1"/>
</dbReference>
<organism evidence="9 10">
    <name type="scientific">Filobasidium floriforme</name>
    <dbReference type="NCBI Taxonomy" id="5210"/>
    <lineage>
        <taxon>Eukaryota</taxon>
        <taxon>Fungi</taxon>
        <taxon>Dikarya</taxon>
        <taxon>Basidiomycota</taxon>
        <taxon>Agaricomycotina</taxon>
        <taxon>Tremellomycetes</taxon>
        <taxon>Filobasidiales</taxon>
        <taxon>Filobasidiaceae</taxon>
        <taxon>Filobasidium</taxon>
    </lineage>
</organism>
<feature type="compositionally biased region" description="Low complexity" evidence="7">
    <location>
        <begin position="383"/>
        <end position="393"/>
    </location>
</feature>
<feature type="compositionally biased region" description="Pro residues" evidence="7">
    <location>
        <begin position="238"/>
        <end position="263"/>
    </location>
</feature>